<name>C1N1D8_MICPC</name>
<feature type="compositionally biased region" description="Basic and acidic residues" evidence="1">
    <location>
        <begin position="31"/>
        <end position="40"/>
    </location>
</feature>
<feature type="compositionally biased region" description="Acidic residues" evidence="1">
    <location>
        <begin position="42"/>
        <end position="52"/>
    </location>
</feature>
<gene>
    <name evidence="2" type="ORF">MICPUCDRAFT_51364</name>
</gene>
<dbReference type="GeneID" id="9686987"/>
<evidence type="ECO:0000256" key="1">
    <source>
        <dbReference type="SAM" id="MobiDB-lite"/>
    </source>
</evidence>
<dbReference type="RefSeq" id="XP_003061798.1">
    <property type="nucleotide sequence ID" value="XM_003061752.1"/>
</dbReference>
<dbReference type="AlphaFoldDB" id="C1N1D8"/>
<evidence type="ECO:0000313" key="2">
    <source>
        <dbReference type="EMBL" id="EEH54428.1"/>
    </source>
</evidence>
<evidence type="ECO:0000313" key="3">
    <source>
        <dbReference type="Proteomes" id="UP000001876"/>
    </source>
</evidence>
<sequence>MEASPSPFVRPGENAKWGTRTSTFYAVMRSRNIDERHGVETGDGDDDDDDGGDGYGHEVKALEWTLDHDKKEWKDEFYAFLTSPTSERDVEKEG</sequence>
<keyword evidence="3" id="KW-1185">Reference proteome</keyword>
<dbReference type="KEGG" id="mpp:MICPUCDRAFT_51364"/>
<reference evidence="2 3" key="1">
    <citation type="journal article" date="2009" name="Science">
        <title>Green evolution and dynamic adaptations revealed by genomes of the marine picoeukaryotes Micromonas.</title>
        <authorList>
            <person name="Worden A.Z."/>
            <person name="Lee J.H."/>
            <person name="Mock T."/>
            <person name="Rouze P."/>
            <person name="Simmons M.P."/>
            <person name="Aerts A.L."/>
            <person name="Allen A.E."/>
            <person name="Cuvelier M.L."/>
            <person name="Derelle E."/>
            <person name="Everett M.V."/>
            <person name="Foulon E."/>
            <person name="Grimwood J."/>
            <person name="Gundlach H."/>
            <person name="Henrissat B."/>
            <person name="Napoli C."/>
            <person name="McDonald S.M."/>
            <person name="Parker M.S."/>
            <person name="Rombauts S."/>
            <person name="Salamov A."/>
            <person name="Von Dassow P."/>
            <person name="Badger J.H."/>
            <person name="Coutinho P.M."/>
            <person name="Demir E."/>
            <person name="Dubchak I."/>
            <person name="Gentemann C."/>
            <person name="Eikrem W."/>
            <person name="Gready J.E."/>
            <person name="John U."/>
            <person name="Lanier W."/>
            <person name="Lindquist E.A."/>
            <person name="Lucas S."/>
            <person name="Mayer K.F."/>
            <person name="Moreau H."/>
            <person name="Not F."/>
            <person name="Otillar R."/>
            <person name="Panaud O."/>
            <person name="Pangilinan J."/>
            <person name="Paulsen I."/>
            <person name="Piegu B."/>
            <person name="Poliakov A."/>
            <person name="Robbens S."/>
            <person name="Schmutz J."/>
            <person name="Toulza E."/>
            <person name="Wyss T."/>
            <person name="Zelensky A."/>
            <person name="Zhou K."/>
            <person name="Armbrust E.V."/>
            <person name="Bhattacharya D."/>
            <person name="Goodenough U.W."/>
            <person name="Van de Peer Y."/>
            <person name="Grigoriev I.V."/>
        </authorList>
    </citation>
    <scope>NUCLEOTIDE SEQUENCE [LARGE SCALE GENOMIC DNA]</scope>
    <source>
        <strain evidence="2 3">CCMP1545</strain>
    </source>
</reference>
<organism evidence="3">
    <name type="scientific">Micromonas pusilla (strain CCMP1545)</name>
    <name type="common">Picoplanktonic green alga</name>
    <dbReference type="NCBI Taxonomy" id="564608"/>
    <lineage>
        <taxon>Eukaryota</taxon>
        <taxon>Viridiplantae</taxon>
        <taxon>Chlorophyta</taxon>
        <taxon>Mamiellophyceae</taxon>
        <taxon>Mamiellales</taxon>
        <taxon>Mamiellaceae</taxon>
        <taxon>Micromonas</taxon>
    </lineage>
</organism>
<proteinExistence type="predicted"/>
<accession>C1N1D8</accession>
<dbReference type="EMBL" id="GG663744">
    <property type="protein sequence ID" value="EEH54428.1"/>
    <property type="molecule type" value="Genomic_DNA"/>
</dbReference>
<dbReference type="Proteomes" id="UP000001876">
    <property type="component" value="Unassembled WGS sequence"/>
</dbReference>
<feature type="region of interest" description="Disordered" evidence="1">
    <location>
        <begin position="31"/>
        <end position="57"/>
    </location>
</feature>
<protein>
    <submittedName>
        <fullName evidence="2">Predicted protein</fullName>
    </submittedName>
</protein>